<keyword evidence="2" id="KW-0808">Transferase</keyword>
<dbReference type="PIRSF" id="PIRSF016202">
    <property type="entry name" value="PH1107"/>
    <property type="match status" value="1"/>
</dbReference>
<evidence type="ECO:0000313" key="4">
    <source>
        <dbReference type="EMBL" id="TCS81499.1"/>
    </source>
</evidence>
<comment type="caution">
    <text evidence="4">The sequence shown here is derived from an EMBL/GenBank/DDBJ whole genome shotgun (WGS) entry which is preliminary data.</text>
</comment>
<evidence type="ECO:0000313" key="5">
    <source>
        <dbReference type="Proteomes" id="UP000295188"/>
    </source>
</evidence>
<organism evidence="4 5">
    <name type="scientific">Pectinatus cerevisiiphilus</name>
    <dbReference type="NCBI Taxonomy" id="86956"/>
    <lineage>
        <taxon>Bacteria</taxon>
        <taxon>Bacillati</taxon>
        <taxon>Bacillota</taxon>
        <taxon>Negativicutes</taxon>
        <taxon>Selenomonadales</taxon>
        <taxon>Selenomonadaceae</taxon>
        <taxon>Pectinatus</taxon>
    </lineage>
</organism>
<comment type="similarity">
    <text evidence="3">Belongs to the glycosyl hydrolase 130 family.</text>
</comment>
<dbReference type="Gene3D" id="2.115.10.20">
    <property type="entry name" value="Glycosyl hydrolase domain, family 43"/>
    <property type="match status" value="1"/>
</dbReference>
<reference evidence="4 5" key="1">
    <citation type="submission" date="2019-03" db="EMBL/GenBank/DDBJ databases">
        <title>Genomic Encyclopedia of Type Strains, Phase IV (KMG-IV): sequencing the most valuable type-strain genomes for metagenomic binning, comparative biology and taxonomic classification.</title>
        <authorList>
            <person name="Goeker M."/>
        </authorList>
    </citation>
    <scope>NUCLEOTIDE SEQUENCE [LARGE SCALE GENOMIC DNA]</scope>
    <source>
        <strain evidence="4 5">DSM 20467</strain>
    </source>
</reference>
<proteinExistence type="inferred from homology"/>
<accession>A0A4R3KEV0</accession>
<dbReference type="GO" id="GO:0016787">
    <property type="term" value="F:hydrolase activity"/>
    <property type="evidence" value="ECO:0007669"/>
    <property type="project" value="UniProtKB-KW"/>
</dbReference>
<dbReference type="RefSeq" id="WP_231040146.1">
    <property type="nucleotide sequence ID" value="NZ_SMAA01000002.1"/>
</dbReference>
<dbReference type="GO" id="GO:0016757">
    <property type="term" value="F:glycosyltransferase activity"/>
    <property type="evidence" value="ECO:0007669"/>
    <property type="project" value="UniProtKB-KW"/>
</dbReference>
<gene>
    <name evidence="4" type="ORF">EDC37_102205</name>
</gene>
<keyword evidence="4" id="KW-0378">Hydrolase</keyword>
<dbReference type="InterPro" id="IPR023296">
    <property type="entry name" value="Glyco_hydro_beta-prop_sf"/>
</dbReference>
<protein>
    <submittedName>
        <fullName evidence="4">Putative GH43/DUF377 family glycosyl hydrolase</fullName>
    </submittedName>
</protein>
<keyword evidence="5" id="KW-1185">Reference proteome</keyword>
<evidence type="ECO:0000256" key="2">
    <source>
        <dbReference type="ARBA" id="ARBA00022679"/>
    </source>
</evidence>
<evidence type="ECO:0000256" key="1">
    <source>
        <dbReference type="ARBA" id="ARBA00022676"/>
    </source>
</evidence>
<sequence length="328" mass="37351">MNHFETRLKSGDNTFKEIFHRYPYNPILMAKDWPYPVNVVLNPAATMFNGKVLLLARVEDRRGFSHLTKAISDDGISNWIIDKSPTLSPNPANPEEAWGIEDPRITYINELKKYAITYTAYSECGPAVSLAFTDDFVNFERMGPIIPPEDKDATLFPRRFGKRWVLIHRPSAHGANIWVSCSENLKYWGDHKVLINSRGGSWWDGSKVGISTQPLETPKGWLVLYHGVRETASGSLYRLGFALLDLDNPLKVLHRSDEWVFGPQEYYEKEGDVRDVVFPCGWVLNPDNNKIKMYYGAADTCIALATASLDDILAYIETCPVPEERYLR</sequence>
<dbReference type="EMBL" id="SMAA01000002">
    <property type="protein sequence ID" value="TCS81499.1"/>
    <property type="molecule type" value="Genomic_DNA"/>
</dbReference>
<dbReference type="PANTHER" id="PTHR34106">
    <property type="entry name" value="GLYCOSIDASE"/>
    <property type="match status" value="1"/>
</dbReference>
<dbReference type="AlphaFoldDB" id="A0A4R3KEV0"/>
<evidence type="ECO:0000256" key="3">
    <source>
        <dbReference type="ARBA" id="ARBA00024356"/>
    </source>
</evidence>
<dbReference type="CDD" id="cd18615">
    <property type="entry name" value="GH130"/>
    <property type="match status" value="1"/>
</dbReference>
<dbReference type="InterPro" id="IPR007184">
    <property type="entry name" value="Mannoside_phosphorylase"/>
</dbReference>
<keyword evidence="1" id="KW-0328">Glycosyltransferase</keyword>
<dbReference type="SUPFAM" id="SSF75005">
    <property type="entry name" value="Arabinanase/levansucrase/invertase"/>
    <property type="match status" value="1"/>
</dbReference>
<dbReference type="Proteomes" id="UP000295188">
    <property type="component" value="Unassembled WGS sequence"/>
</dbReference>
<name>A0A4R3KEV0_9FIRM</name>
<dbReference type="PANTHER" id="PTHR34106:SF5">
    <property type="entry name" value="GLYCOSIDASE"/>
    <property type="match status" value="1"/>
</dbReference>
<dbReference type="Pfam" id="PF04041">
    <property type="entry name" value="Glyco_hydro_130"/>
    <property type="match status" value="1"/>
</dbReference>